<dbReference type="GeneID" id="81362406"/>
<dbReference type="EMBL" id="JAPQKI010000010">
    <property type="protein sequence ID" value="KAJ5086165.1"/>
    <property type="molecule type" value="Genomic_DNA"/>
</dbReference>
<protein>
    <submittedName>
        <fullName evidence="2">Uncharacterized protein</fullName>
    </submittedName>
</protein>
<proteinExistence type="predicted"/>
<gene>
    <name evidence="2" type="ORF">N7532_010936</name>
</gene>
<name>A0A9W9EQT5_9EURO</name>
<dbReference type="RefSeq" id="XP_056470843.1">
    <property type="nucleotide sequence ID" value="XM_056623427.1"/>
</dbReference>
<reference evidence="2" key="1">
    <citation type="submission" date="2022-11" db="EMBL/GenBank/DDBJ databases">
        <authorList>
            <person name="Petersen C."/>
        </authorList>
    </citation>
    <scope>NUCLEOTIDE SEQUENCE</scope>
    <source>
        <strain evidence="2">IBT 30761</strain>
    </source>
</reference>
<dbReference type="AlphaFoldDB" id="A0A9W9EQT5"/>
<feature type="compositionally biased region" description="Basic and acidic residues" evidence="1">
    <location>
        <begin position="18"/>
        <end position="44"/>
    </location>
</feature>
<comment type="caution">
    <text evidence="2">The sequence shown here is derived from an EMBL/GenBank/DDBJ whole genome shotgun (WGS) entry which is preliminary data.</text>
</comment>
<evidence type="ECO:0000256" key="1">
    <source>
        <dbReference type="SAM" id="MobiDB-lite"/>
    </source>
</evidence>
<feature type="region of interest" description="Disordered" evidence="1">
    <location>
        <begin position="1"/>
        <end position="78"/>
    </location>
</feature>
<accession>A0A9W9EQT5</accession>
<reference evidence="2" key="2">
    <citation type="journal article" date="2023" name="IMA Fungus">
        <title>Comparative genomic study of the Penicillium genus elucidates a diverse pangenome and 15 lateral gene transfer events.</title>
        <authorList>
            <person name="Petersen C."/>
            <person name="Sorensen T."/>
            <person name="Nielsen M.R."/>
            <person name="Sondergaard T.E."/>
            <person name="Sorensen J.L."/>
            <person name="Fitzpatrick D.A."/>
            <person name="Frisvad J.C."/>
            <person name="Nielsen K.L."/>
        </authorList>
    </citation>
    <scope>NUCLEOTIDE SEQUENCE</scope>
    <source>
        <strain evidence="2">IBT 30761</strain>
    </source>
</reference>
<keyword evidence="3" id="KW-1185">Reference proteome</keyword>
<dbReference type="Proteomes" id="UP001149074">
    <property type="component" value="Unassembled WGS sequence"/>
</dbReference>
<evidence type="ECO:0000313" key="2">
    <source>
        <dbReference type="EMBL" id="KAJ5086165.1"/>
    </source>
</evidence>
<organism evidence="2 3">
    <name type="scientific">Penicillium argentinense</name>
    <dbReference type="NCBI Taxonomy" id="1131581"/>
    <lineage>
        <taxon>Eukaryota</taxon>
        <taxon>Fungi</taxon>
        <taxon>Dikarya</taxon>
        <taxon>Ascomycota</taxon>
        <taxon>Pezizomycotina</taxon>
        <taxon>Eurotiomycetes</taxon>
        <taxon>Eurotiomycetidae</taxon>
        <taxon>Eurotiales</taxon>
        <taxon>Aspergillaceae</taxon>
        <taxon>Penicillium</taxon>
    </lineage>
</organism>
<feature type="compositionally biased region" description="Basic and acidic residues" evidence="1">
    <location>
        <begin position="51"/>
        <end position="63"/>
    </location>
</feature>
<sequence>MNAYRPSRLPVESPSDSQRPRQIDQRTDTQDATVRRKSDQDRRPSSLFPGDAEKRGGDIDEMQHTPASKGSDKAWISPLPPRPSAILACLLVLSLGLRSSPEICTAGQR</sequence>
<evidence type="ECO:0000313" key="3">
    <source>
        <dbReference type="Proteomes" id="UP001149074"/>
    </source>
</evidence>